<dbReference type="EMBL" id="JAIFRP010000006">
    <property type="protein sequence ID" value="KAK2587626.1"/>
    <property type="molecule type" value="Genomic_DNA"/>
</dbReference>
<dbReference type="Proteomes" id="UP001258017">
    <property type="component" value="Unassembled WGS sequence"/>
</dbReference>
<organism evidence="1 2">
    <name type="scientific">Odynerus spinipes</name>
    <dbReference type="NCBI Taxonomy" id="1348599"/>
    <lineage>
        <taxon>Eukaryota</taxon>
        <taxon>Metazoa</taxon>
        <taxon>Ecdysozoa</taxon>
        <taxon>Arthropoda</taxon>
        <taxon>Hexapoda</taxon>
        <taxon>Insecta</taxon>
        <taxon>Pterygota</taxon>
        <taxon>Neoptera</taxon>
        <taxon>Endopterygota</taxon>
        <taxon>Hymenoptera</taxon>
        <taxon>Apocrita</taxon>
        <taxon>Aculeata</taxon>
        <taxon>Vespoidea</taxon>
        <taxon>Vespidae</taxon>
        <taxon>Eumeninae</taxon>
        <taxon>Odynerus</taxon>
    </lineage>
</organism>
<proteinExistence type="predicted"/>
<name>A0AAD9VUM0_9HYME</name>
<dbReference type="AlphaFoldDB" id="A0AAD9VUM0"/>
<comment type="caution">
    <text evidence="1">The sequence shown here is derived from an EMBL/GenBank/DDBJ whole genome shotgun (WGS) entry which is preliminary data.</text>
</comment>
<protein>
    <submittedName>
        <fullName evidence="1">Uncharacterized protein</fullName>
    </submittedName>
</protein>
<keyword evidence="2" id="KW-1185">Reference proteome</keyword>
<gene>
    <name evidence="1" type="ORF">KPH14_003751</name>
</gene>
<evidence type="ECO:0000313" key="2">
    <source>
        <dbReference type="Proteomes" id="UP001258017"/>
    </source>
</evidence>
<evidence type="ECO:0000313" key="1">
    <source>
        <dbReference type="EMBL" id="KAK2587626.1"/>
    </source>
</evidence>
<sequence>MKLLTVREWPTGAAMAKSTVQTGNGFSLEFRGLESTRLTEPTAAIYENKNTMITIGKRVALHRIDSKRAVSCQGLREKVKVRDT</sequence>
<reference evidence="1" key="2">
    <citation type="journal article" date="2023" name="Commun. Biol.">
        <title>Intrasexual cuticular hydrocarbon dimorphism in a wasp sheds light on hydrocarbon biosynthesis genes in Hymenoptera.</title>
        <authorList>
            <person name="Moris V.C."/>
            <person name="Podsiadlowski L."/>
            <person name="Martin S."/>
            <person name="Oeyen J.P."/>
            <person name="Donath A."/>
            <person name="Petersen M."/>
            <person name="Wilbrandt J."/>
            <person name="Misof B."/>
            <person name="Liedtke D."/>
            <person name="Thamm M."/>
            <person name="Scheiner R."/>
            <person name="Schmitt T."/>
            <person name="Niehuis O."/>
        </authorList>
    </citation>
    <scope>NUCLEOTIDE SEQUENCE</scope>
    <source>
        <strain evidence="1">GBR_01_08_01A</strain>
    </source>
</reference>
<accession>A0AAD9VUM0</accession>
<reference evidence="1" key="1">
    <citation type="submission" date="2021-08" db="EMBL/GenBank/DDBJ databases">
        <authorList>
            <person name="Misof B."/>
            <person name="Oliver O."/>
            <person name="Podsiadlowski L."/>
            <person name="Donath A."/>
            <person name="Peters R."/>
            <person name="Mayer C."/>
            <person name="Rust J."/>
            <person name="Gunkel S."/>
            <person name="Lesny P."/>
            <person name="Martin S."/>
            <person name="Oeyen J.P."/>
            <person name="Petersen M."/>
            <person name="Panagiotis P."/>
            <person name="Wilbrandt J."/>
            <person name="Tanja T."/>
        </authorList>
    </citation>
    <scope>NUCLEOTIDE SEQUENCE</scope>
    <source>
        <strain evidence="1">GBR_01_08_01A</strain>
        <tissue evidence="1">Thorax + abdomen</tissue>
    </source>
</reference>